<evidence type="ECO:0000313" key="1">
    <source>
        <dbReference type="EMBL" id="CAI5756751.1"/>
    </source>
</evidence>
<keyword evidence="2" id="KW-1185">Reference proteome</keyword>
<accession>A0A9W4X8Y6</accession>
<dbReference type="EMBL" id="CANTUO010000001">
    <property type="protein sequence ID" value="CAI5756751.1"/>
    <property type="molecule type" value="Genomic_DNA"/>
</dbReference>
<name>A0A9W4X8Y6_9ASCO</name>
<dbReference type="OrthoDB" id="3999883at2759"/>
<reference evidence="1" key="1">
    <citation type="submission" date="2022-12" db="EMBL/GenBank/DDBJ databases">
        <authorList>
            <person name="Brejova B."/>
        </authorList>
    </citation>
    <scope>NUCLEOTIDE SEQUENCE</scope>
</reference>
<comment type="caution">
    <text evidence="1">The sequence shown here is derived from an EMBL/GenBank/DDBJ whole genome shotgun (WGS) entry which is preliminary data.</text>
</comment>
<protein>
    <submittedName>
        <fullName evidence="1">Uncharacterized protein</fullName>
    </submittedName>
</protein>
<dbReference type="AlphaFoldDB" id="A0A9W4X8Y6"/>
<dbReference type="Proteomes" id="UP001152885">
    <property type="component" value="Unassembled WGS sequence"/>
</dbReference>
<sequence length="291" mass="33943">MVIENGIDYYLKTAKPVIQGKVESIMVKPQAHDLWFKTIQSDLKESVFGTPFGGCFAWYSNEKVISTTHAWSQMHFCPHRTPSHYVPQIKEIPKDVSQYVILKRFGSGNKIFDVFDTEKGKYPIGSNNPNDRLFYFHRSRAVKGAYRMFKDDKDPMCYLRAGLRGNVCLIKADVPVAELGWHIINHRVDAIDSYRMFTLSDGYTYQWTYRGQWLEKIHNLGEKESEIRERIGQVTFNGPYGFTLYIDESKMYKEIALTTALISFIDQWSTNLEIGGIYYAKQHENVRWKRD</sequence>
<evidence type="ECO:0000313" key="2">
    <source>
        <dbReference type="Proteomes" id="UP001152885"/>
    </source>
</evidence>
<gene>
    <name evidence="1" type="ORF">CANVERA_P1269</name>
</gene>
<organism evidence="1 2">
    <name type="scientific">Candida verbasci</name>
    <dbReference type="NCBI Taxonomy" id="1227364"/>
    <lineage>
        <taxon>Eukaryota</taxon>
        <taxon>Fungi</taxon>
        <taxon>Dikarya</taxon>
        <taxon>Ascomycota</taxon>
        <taxon>Saccharomycotina</taxon>
        <taxon>Pichiomycetes</taxon>
        <taxon>Debaryomycetaceae</taxon>
        <taxon>Candida/Lodderomyces clade</taxon>
        <taxon>Candida</taxon>
    </lineage>
</organism>
<proteinExistence type="predicted"/>